<feature type="binding site" evidence="1">
    <location>
        <position position="385"/>
    </location>
    <ligand>
        <name>Mg(2+)</name>
        <dbReference type="ChEBI" id="CHEBI:18420"/>
        <label>1</label>
    </ligand>
</feature>
<dbReference type="OrthoDB" id="9798107at2"/>
<keyword evidence="1" id="KW-0479">Metal-binding</keyword>
<dbReference type="eggNOG" id="COG1397">
    <property type="taxonomic scope" value="Bacteria"/>
</dbReference>
<reference evidence="2 3" key="1">
    <citation type="journal article" date="2009" name="PLoS ONE">
        <title>Genome analysis of the anaerobic thermohalophilic bacterium Halothermothrix orenii.</title>
        <authorList>
            <person name="Mavromatis K."/>
            <person name="Ivanova N."/>
            <person name="Anderson I."/>
            <person name="Lykidis A."/>
            <person name="Hooper S.D."/>
            <person name="Sun H."/>
            <person name="Kunin V."/>
            <person name="Lapidus A."/>
            <person name="Hugenholtz P."/>
            <person name="Patel B."/>
            <person name="Kyrpides N.C."/>
        </authorList>
    </citation>
    <scope>NUCLEOTIDE SEQUENCE [LARGE SCALE GENOMIC DNA]</scope>
    <source>
        <strain evidence="3">H 168 / OCM 544 / DSM 9562</strain>
    </source>
</reference>
<dbReference type="GO" id="GO:0046872">
    <property type="term" value="F:metal ion binding"/>
    <property type="evidence" value="ECO:0007669"/>
    <property type="project" value="UniProtKB-KW"/>
</dbReference>
<dbReference type="SUPFAM" id="SSF101478">
    <property type="entry name" value="ADP-ribosylglycohydrolase"/>
    <property type="match status" value="1"/>
</dbReference>
<evidence type="ECO:0000313" key="2">
    <source>
        <dbReference type="EMBL" id="ACL69222.1"/>
    </source>
</evidence>
<feature type="binding site" evidence="1">
    <location>
        <position position="387"/>
    </location>
    <ligand>
        <name>Mg(2+)</name>
        <dbReference type="ChEBI" id="CHEBI:18420"/>
        <label>1</label>
    </ligand>
</feature>
<dbReference type="Proteomes" id="UP000000719">
    <property type="component" value="Chromosome"/>
</dbReference>
<sequence length="443" mass="50421">MKITWIKPEDKIEYELEQSRQEGKDISTIQNKWKILKEEISDTKLLRQKALNLLDEIDSLPYETDLYKEEPVRLIEIKEKSKQLDYSNRLSLDEEELFDKILGGWLGRTAGCLLGKPVEKITRYGIREILESIDSWPLNDYFTACGVPDELLTKYPWNRHGGKESLKENIVCMPEDDDLNYTMLNLHIAETYGFDFTVDNIAEAWLHSLPVMTVFTAERVAYFNCLNLINPAEVATHHNPYREWIGAQIRADLWGWMAAGNPVKAAELAYRDGSFTHVKNGVYGEMFVAATIAASFLTDNPLDAVKMGLAVIPQKSRLARAIRFAINLPRKTEDWGEAVDILYKKYGHYHWVHTINNAALLTAAIVYGKGNYEKTICLAVMGGWDTDCNGATVGSILGTLLGAKRLPDKWIKPLNNRIRSSLKGFDNVRIDELAKRTFNLVDQ</sequence>
<keyword evidence="1" id="KW-0460">Magnesium</keyword>
<evidence type="ECO:0000256" key="1">
    <source>
        <dbReference type="PIRSR" id="PIRSR605502-1"/>
    </source>
</evidence>
<dbReference type="Gene3D" id="1.10.4080.10">
    <property type="entry name" value="ADP-ribosylation/Crystallin J1"/>
    <property type="match status" value="1"/>
</dbReference>
<dbReference type="Pfam" id="PF03747">
    <property type="entry name" value="ADP_ribosyl_GH"/>
    <property type="match status" value="1"/>
</dbReference>
<proteinExistence type="predicted"/>
<dbReference type="InterPro" id="IPR036705">
    <property type="entry name" value="Ribosyl_crysJ1_sf"/>
</dbReference>
<dbReference type="InterPro" id="IPR005502">
    <property type="entry name" value="Ribosyl_crysJ1"/>
</dbReference>
<keyword evidence="3" id="KW-1185">Reference proteome</keyword>
<name>B8D1Z5_HALOH</name>
<dbReference type="PANTHER" id="PTHR16222:SF12">
    <property type="entry name" value="ADP-RIBOSYLGLYCOHYDROLASE-RELATED"/>
    <property type="match status" value="1"/>
</dbReference>
<gene>
    <name evidence="2" type="ordered locus">Hore_04640</name>
</gene>
<dbReference type="STRING" id="373903.Hore_04640"/>
<protein>
    <submittedName>
        <fullName evidence="2">ADP-ribosylation/Crystallin J1</fullName>
    </submittedName>
</protein>
<evidence type="ECO:0000313" key="3">
    <source>
        <dbReference type="Proteomes" id="UP000000719"/>
    </source>
</evidence>
<dbReference type="InterPro" id="IPR050792">
    <property type="entry name" value="ADP-ribosylglycohydrolase"/>
</dbReference>
<dbReference type="KEGG" id="hor:Hore_04640"/>
<comment type="cofactor">
    <cofactor evidence="1">
        <name>Mg(2+)</name>
        <dbReference type="ChEBI" id="CHEBI:18420"/>
    </cofactor>
    <text evidence="1">Binds 2 magnesium ions per subunit.</text>
</comment>
<accession>B8D1Z5</accession>
<dbReference type="PANTHER" id="PTHR16222">
    <property type="entry name" value="ADP-RIBOSYLGLYCOHYDROLASE"/>
    <property type="match status" value="1"/>
</dbReference>
<dbReference type="RefSeq" id="WP_012635410.1">
    <property type="nucleotide sequence ID" value="NC_011899.1"/>
</dbReference>
<dbReference type="EMBL" id="CP001098">
    <property type="protein sequence ID" value="ACL69222.1"/>
    <property type="molecule type" value="Genomic_DNA"/>
</dbReference>
<dbReference type="HOGENOM" id="CLU_033331_1_0_9"/>
<dbReference type="AlphaFoldDB" id="B8D1Z5"/>
<organism evidence="2 3">
    <name type="scientific">Halothermothrix orenii (strain H 168 / OCM 544 / DSM 9562)</name>
    <dbReference type="NCBI Taxonomy" id="373903"/>
    <lineage>
        <taxon>Bacteria</taxon>
        <taxon>Bacillati</taxon>
        <taxon>Bacillota</taxon>
        <taxon>Clostridia</taxon>
        <taxon>Halanaerobiales</taxon>
        <taxon>Halothermotrichaceae</taxon>
        <taxon>Halothermothrix</taxon>
    </lineage>
</organism>